<dbReference type="InterPro" id="IPR025354">
    <property type="entry name" value="DUF4258"/>
</dbReference>
<sequence length="131" mass="15292">MKPRNLIAILFLLLLVFGYFLKRRWHEPASREVLERHPASIYYTRHARCRMDCRRISEADIRTVIERGVVNLAKSDPRDRPCPTLAVQGETPRGESIRVIVAQFSGQTRVITCYNLHKEFECHCPGDERKN</sequence>
<evidence type="ECO:0000313" key="2">
    <source>
        <dbReference type="Proteomes" id="UP000295164"/>
    </source>
</evidence>
<accession>A0A4R4DX95</accession>
<dbReference type="EMBL" id="SKFH01000023">
    <property type="protein sequence ID" value="TCZ69105.1"/>
    <property type="molecule type" value="Genomic_DNA"/>
</dbReference>
<dbReference type="Proteomes" id="UP000295164">
    <property type="component" value="Unassembled WGS sequence"/>
</dbReference>
<dbReference type="AlphaFoldDB" id="A0A4R4DX95"/>
<protein>
    <submittedName>
        <fullName evidence="1">DUF4258 domain-containing protein</fullName>
    </submittedName>
</protein>
<dbReference type="OrthoDB" id="669525at2"/>
<comment type="caution">
    <text evidence="1">The sequence shown here is derived from an EMBL/GenBank/DDBJ whole genome shotgun (WGS) entry which is preliminary data.</text>
</comment>
<gene>
    <name evidence="1" type="ORF">E0486_13095</name>
</gene>
<dbReference type="RefSeq" id="WP_131852625.1">
    <property type="nucleotide sequence ID" value="NZ_SKFH01000023.1"/>
</dbReference>
<proteinExistence type="predicted"/>
<reference evidence="1 2" key="1">
    <citation type="submission" date="2019-03" db="EMBL/GenBank/DDBJ databases">
        <authorList>
            <person name="Kim M.K.M."/>
        </authorList>
    </citation>
    <scope>NUCLEOTIDE SEQUENCE [LARGE SCALE GENOMIC DNA]</scope>
    <source>
        <strain evidence="1 2">17J68-15</strain>
    </source>
</reference>
<dbReference type="Pfam" id="PF14076">
    <property type="entry name" value="DUF4258"/>
    <property type="match status" value="1"/>
</dbReference>
<organism evidence="1 2">
    <name type="scientific">Flaviaesturariibacter aridisoli</name>
    <dbReference type="NCBI Taxonomy" id="2545761"/>
    <lineage>
        <taxon>Bacteria</taxon>
        <taxon>Pseudomonadati</taxon>
        <taxon>Bacteroidota</taxon>
        <taxon>Chitinophagia</taxon>
        <taxon>Chitinophagales</taxon>
        <taxon>Chitinophagaceae</taxon>
        <taxon>Flaviaestuariibacter</taxon>
    </lineage>
</organism>
<evidence type="ECO:0000313" key="1">
    <source>
        <dbReference type="EMBL" id="TCZ69105.1"/>
    </source>
</evidence>
<name>A0A4R4DX95_9BACT</name>
<keyword evidence="2" id="KW-1185">Reference proteome</keyword>